<sequence length="544" mass="61138">MNPTSTIDDAQWQALIRQVADQFDDLTIKRGFQDYKQDRVQELTLPRAGVVEALVAGNELTRCRVRIKLDNVTESECACPAGGGCKHVVAVLLAYANLQGRLVHQLVNAKSAAAMEAARVKAEAAAAGKASRSAQLRERAAGLAELPIAAWRELFAACIAPLAEQVRNAQYASGALAAIYETLPPLTPVMERVAGLHAELFVLEQVTKPAQPTGGTWSGGGLFLGFHTHAAAAELQEAALTRLAEGLPSLSPAERGYLRDTLVYLREGMLTEPQAYPYITELYVAYWRYWMRPLFEEAETLTGELAALDAAEARLGAAVTRIHALQARGWMRFWLGEDAEAIDLLRSAAAKTRVKPDSLFVYLDELREQGQPERQLDWLCAVGPLLIGNRQDSLDRYGRYWDDMLQLAPEAESRMWETLEDMLPFAGSLYENKLIERGRWRQWMDVQLSAGVEPLDLRVSELAPIEKHEPQLLLPFYHQAVERHVLEKNRHGYKAAVKLLKRLAKLYKKLKQDERWEWFIEAFAERHGRLRALQEELRKGKLIP</sequence>
<keyword evidence="1" id="KW-0862">Zinc</keyword>
<feature type="domain" description="SWIM-type" evidence="2">
    <location>
        <begin position="63"/>
        <end position="96"/>
    </location>
</feature>
<keyword evidence="1" id="KW-0863">Zinc-finger</keyword>
<accession>A0ABV8JVQ7</accession>
<dbReference type="Pfam" id="PF04434">
    <property type="entry name" value="SWIM"/>
    <property type="match status" value="1"/>
</dbReference>
<evidence type="ECO:0000313" key="4">
    <source>
        <dbReference type="Proteomes" id="UP001595715"/>
    </source>
</evidence>
<evidence type="ECO:0000256" key="1">
    <source>
        <dbReference type="PROSITE-ProRule" id="PRU00325"/>
    </source>
</evidence>
<organism evidence="3 4">
    <name type="scientific">Paenibacillus xanthanilyticus</name>
    <dbReference type="NCBI Taxonomy" id="1783531"/>
    <lineage>
        <taxon>Bacteria</taxon>
        <taxon>Bacillati</taxon>
        <taxon>Bacillota</taxon>
        <taxon>Bacilli</taxon>
        <taxon>Bacillales</taxon>
        <taxon>Paenibacillaceae</taxon>
        <taxon>Paenibacillus</taxon>
    </lineage>
</organism>
<name>A0ABV8JVQ7_9BACL</name>
<reference evidence="4" key="1">
    <citation type="journal article" date="2019" name="Int. J. Syst. Evol. Microbiol.">
        <title>The Global Catalogue of Microorganisms (GCM) 10K type strain sequencing project: providing services to taxonomists for standard genome sequencing and annotation.</title>
        <authorList>
            <consortium name="The Broad Institute Genomics Platform"/>
            <consortium name="The Broad Institute Genome Sequencing Center for Infectious Disease"/>
            <person name="Wu L."/>
            <person name="Ma J."/>
        </authorList>
    </citation>
    <scope>NUCLEOTIDE SEQUENCE [LARGE SCALE GENOMIC DNA]</scope>
    <source>
        <strain evidence="4">IBRC-M 10987</strain>
    </source>
</reference>
<comment type="caution">
    <text evidence="3">The sequence shown here is derived from an EMBL/GenBank/DDBJ whole genome shotgun (WGS) entry which is preliminary data.</text>
</comment>
<dbReference type="PROSITE" id="PS50966">
    <property type="entry name" value="ZF_SWIM"/>
    <property type="match status" value="1"/>
</dbReference>
<keyword evidence="1" id="KW-0479">Metal-binding</keyword>
<dbReference type="EMBL" id="JBHSAM010000006">
    <property type="protein sequence ID" value="MFC4098489.1"/>
    <property type="molecule type" value="Genomic_DNA"/>
</dbReference>
<dbReference type="Proteomes" id="UP001595715">
    <property type="component" value="Unassembled WGS sequence"/>
</dbReference>
<gene>
    <name evidence="3" type="ORF">ACFOZ8_02345</name>
</gene>
<dbReference type="RefSeq" id="WP_377717109.1">
    <property type="nucleotide sequence ID" value="NZ_JBHSAM010000006.1"/>
</dbReference>
<keyword evidence="4" id="KW-1185">Reference proteome</keyword>
<dbReference type="InterPro" id="IPR007527">
    <property type="entry name" value="Znf_SWIM"/>
</dbReference>
<evidence type="ECO:0000313" key="3">
    <source>
        <dbReference type="EMBL" id="MFC4098489.1"/>
    </source>
</evidence>
<evidence type="ECO:0000259" key="2">
    <source>
        <dbReference type="PROSITE" id="PS50966"/>
    </source>
</evidence>
<protein>
    <submittedName>
        <fullName evidence="3">SWIM zinc finger domain-containing protein</fullName>
    </submittedName>
</protein>
<proteinExistence type="predicted"/>